<keyword evidence="8" id="KW-0198">Cysteine biosynthesis</keyword>
<evidence type="ECO:0000313" key="13">
    <source>
        <dbReference type="EMBL" id="QFI37798.1"/>
    </source>
</evidence>
<comment type="similarity">
    <text evidence="3">Belongs to the cysteine synthase/cystathionine beta-synthase family.</text>
</comment>
<dbReference type="Pfam" id="PF00291">
    <property type="entry name" value="PALP"/>
    <property type="match status" value="1"/>
</dbReference>
<proteinExistence type="inferred from homology"/>
<dbReference type="NCBIfam" id="TIGR01139">
    <property type="entry name" value="cysK"/>
    <property type="match status" value="1"/>
</dbReference>
<protein>
    <recommendedName>
        <fullName evidence="4">cysteine synthase</fullName>
        <ecNumber evidence="4">2.5.1.47</ecNumber>
    </recommendedName>
</protein>
<dbReference type="InterPro" id="IPR005856">
    <property type="entry name" value="Cys_synth"/>
</dbReference>
<evidence type="ECO:0000256" key="8">
    <source>
        <dbReference type="ARBA" id="ARBA00023192"/>
    </source>
</evidence>
<comment type="pathway">
    <text evidence="2">Amino-acid biosynthesis; L-cysteine biosynthesis; L-cysteine from L-serine: step 2/2.</text>
</comment>
<evidence type="ECO:0000313" key="14">
    <source>
        <dbReference type="Proteomes" id="UP000327424"/>
    </source>
</evidence>
<dbReference type="Gene3D" id="3.40.50.1100">
    <property type="match status" value="2"/>
</dbReference>
<keyword evidence="7 10" id="KW-0663">Pyridoxal phosphate</keyword>
<evidence type="ECO:0000256" key="3">
    <source>
        <dbReference type="ARBA" id="ARBA00007103"/>
    </source>
</evidence>
<evidence type="ECO:0000256" key="11">
    <source>
        <dbReference type="PIRSR" id="PIRSR605856-51"/>
    </source>
</evidence>
<dbReference type="NCBIfam" id="TIGR01136">
    <property type="entry name" value="cysKM"/>
    <property type="match status" value="1"/>
</dbReference>
<dbReference type="GO" id="GO:0004124">
    <property type="term" value="F:cysteine synthase activity"/>
    <property type="evidence" value="ECO:0007669"/>
    <property type="project" value="UniProtKB-EC"/>
</dbReference>
<keyword evidence="5" id="KW-0028">Amino-acid biosynthesis</keyword>
<dbReference type="CDD" id="cd01561">
    <property type="entry name" value="CBS_like"/>
    <property type="match status" value="1"/>
</dbReference>
<comment type="cofactor">
    <cofactor evidence="1 10">
        <name>pyridoxal 5'-phosphate</name>
        <dbReference type="ChEBI" id="CHEBI:597326"/>
    </cofactor>
</comment>
<keyword evidence="6 13" id="KW-0808">Transferase</keyword>
<dbReference type="EC" id="2.5.1.47" evidence="4"/>
<sequence length="312" mass="33773">MTKFYNNIIELIGNTPIVKLNKISNHLPGNIYAKLEMFNPMSSVKDRIALSMINTAEQDGLIESGKSVIIEATSGNTGIGLGLVAKQMGYRTIVVLADTMSIERVKVLKAQGVEVVRTPGSEGFAAVIAKVKELLETIPNAWSPMQFDNMANPQAHYKTTGMEIWRDMEGDVDMFVTGLGTGGTISGVGRYLKEQNSQIKLVAVEPETCALLSGGEPGLHKIQGLNAGFIADTTDVSLIDEAIIIQDQDAFTMSRFLLREEGIFGGISTGASLYGAIELAKRPENEGKNIVTLFPSGGERYLSTPLWDVEEL</sequence>
<dbReference type="OrthoDB" id="9805733at2"/>
<dbReference type="SUPFAM" id="SSF53686">
    <property type="entry name" value="Tryptophan synthase beta subunit-like PLP-dependent enzymes"/>
    <property type="match status" value="1"/>
</dbReference>
<evidence type="ECO:0000256" key="2">
    <source>
        <dbReference type="ARBA" id="ARBA00004962"/>
    </source>
</evidence>
<evidence type="ECO:0000256" key="1">
    <source>
        <dbReference type="ARBA" id="ARBA00001933"/>
    </source>
</evidence>
<evidence type="ECO:0000259" key="12">
    <source>
        <dbReference type="Pfam" id="PF00291"/>
    </source>
</evidence>
<evidence type="ECO:0000256" key="7">
    <source>
        <dbReference type="ARBA" id="ARBA00022898"/>
    </source>
</evidence>
<dbReference type="InterPro" id="IPR001926">
    <property type="entry name" value="TrpB-like_PALP"/>
</dbReference>
<dbReference type="AlphaFoldDB" id="A0A5J6WKI4"/>
<feature type="binding site" evidence="10">
    <location>
        <position position="76"/>
    </location>
    <ligand>
        <name>pyridoxal 5'-phosphate</name>
        <dbReference type="ChEBI" id="CHEBI:597326"/>
    </ligand>
</feature>
<feature type="modified residue" description="N6-(pyridoxal phosphate)lysine" evidence="11">
    <location>
        <position position="45"/>
    </location>
</feature>
<dbReference type="EMBL" id="CP044399">
    <property type="protein sequence ID" value="QFI37798.1"/>
    <property type="molecule type" value="Genomic_DNA"/>
</dbReference>
<feature type="domain" description="Tryptophan synthase beta chain-like PALP" evidence="12">
    <location>
        <begin position="10"/>
        <end position="295"/>
    </location>
</feature>
<comment type="catalytic activity">
    <reaction evidence="9">
        <text>O-acetyl-L-serine + hydrogen sulfide = L-cysteine + acetate</text>
        <dbReference type="Rhea" id="RHEA:14829"/>
        <dbReference type="ChEBI" id="CHEBI:29919"/>
        <dbReference type="ChEBI" id="CHEBI:30089"/>
        <dbReference type="ChEBI" id="CHEBI:35235"/>
        <dbReference type="ChEBI" id="CHEBI:58340"/>
        <dbReference type="EC" id="2.5.1.47"/>
    </reaction>
</comment>
<dbReference type="FunFam" id="3.40.50.1100:FF:000006">
    <property type="entry name" value="Cysteine synthase"/>
    <property type="match status" value="1"/>
</dbReference>
<dbReference type="Proteomes" id="UP000327424">
    <property type="component" value="Chromosome"/>
</dbReference>
<gene>
    <name evidence="13" type="primary">cysK</name>
    <name evidence="13" type="ORF">FR932_08005</name>
</gene>
<evidence type="ECO:0000256" key="9">
    <source>
        <dbReference type="ARBA" id="ARBA00047931"/>
    </source>
</evidence>
<evidence type="ECO:0000256" key="6">
    <source>
        <dbReference type="ARBA" id="ARBA00022679"/>
    </source>
</evidence>
<organism evidence="13 14">
    <name type="scientific">Moritella marina ATCC 15381</name>
    <dbReference type="NCBI Taxonomy" id="1202962"/>
    <lineage>
        <taxon>Bacteria</taxon>
        <taxon>Pseudomonadati</taxon>
        <taxon>Pseudomonadota</taxon>
        <taxon>Gammaproteobacteria</taxon>
        <taxon>Alteromonadales</taxon>
        <taxon>Moritellaceae</taxon>
        <taxon>Moritella</taxon>
    </lineage>
</organism>
<name>A0A5J6WKI4_MORMI</name>
<dbReference type="InterPro" id="IPR036052">
    <property type="entry name" value="TrpB-like_PALP_sf"/>
</dbReference>
<accession>A0A5J6WKI4</accession>
<dbReference type="InterPro" id="IPR050214">
    <property type="entry name" value="Cys_Synth/Cystath_Beta-Synth"/>
</dbReference>
<dbReference type="GO" id="GO:0006535">
    <property type="term" value="P:cysteine biosynthetic process from serine"/>
    <property type="evidence" value="ECO:0007669"/>
    <property type="project" value="InterPro"/>
</dbReference>
<feature type="binding site" evidence="10">
    <location>
        <position position="268"/>
    </location>
    <ligand>
        <name>pyridoxal 5'-phosphate</name>
        <dbReference type="ChEBI" id="CHEBI:597326"/>
    </ligand>
</feature>
<keyword evidence="14" id="KW-1185">Reference proteome</keyword>
<dbReference type="RefSeq" id="WP_019439973.1">
    <property type="nucleotide sequence ID" value="NZ_ALOE01000006.1"/>
</dbReference>
<dbReference type="PANTHER" id="PTHR10314">
    <property type="entry name" value="CYSTATHIONINE BETA-SYNTHASE"/>
    <property type="match status" value="1"/>
</dbReference>
<evidence type="ECO:0000256" key="5">
    <source>
        <dbReference type="ARBA" id="ARBA00022605"/>
    </source>
</evidence>
<feature type="binding site" evidence="10">
    <location>
        <begin position="180"/>
        <end position="184"/>
    </location>
    <ligand>
        <name>pyridoxal 5'-phosphate</name>
        <dbReference type="ChEBI" id="CHEBI:597326"/>
    </ligand>
</feature>
<dbReference type="KEGG" id="mmaa:FR932_08005"/>
<evidence type="ECO:0000256" key="4">
    <source>
        <dbReference type="ARBA" id="ARBA00012681"/>
    </source>
</evidence>
<reference evidence="13 14" key="1">
    <citation type="submission" date="2019-09" db="EMBL/GenBank/DDBJ databases">
        <title>Hybrid Assembly of the complete Genome of the Deep-Sea Bacterium Moritella marina from long Nanopore and Illumina reads.</title>
        <authorList>
            <person name="Magin S."/>
            <person name="Georgoulis A."/>
            <person name="Papadimitriou K."/>
            <person name="Iliakis G."/>
            <person name="Vorgias C.E."/>
        </authorList>
    </citation>
    <scope>NUCLEOTIDE SEQUENCE [LARGE SCALE GENOMIC DNA]</scope>
    <source>
        <strain evidence="13 14">MP-1</strain>
    </source>
</reference>
<dbReference type="InterPro" id="IPR005859">
    <property type="entry name" value="CysK"/>
</dbReference>
<evidence type="ECO:0000256" key="10">
    <source>
        <dbReference type="PIRSR" id="PIRSR605856-50"/>
    </source>
</evidence>